<dbReference type="AlphaFoldDB" id="A0A0E1W5F1"/>
<reference evidence="2" key="1">
    <citation type="submission" date="2009-05" db="EMBL/GenBank/DDBJ databases">
        <authorList>
            <person name="Harkins D.M."/>
            <person name="DeShazer D."/>
            <person name="Woods D.E."/>
            <person name="Brinkac L.M."/>
            <person name="Brown K.A."/>
            <person name="Hung G.C."/>
            <person name="Tuanyok A."/>
            <person name="Zhang B."/>
            <person name="Nierman W.C."/>
        </authorList>
    </citation>
    <scope>NUCLEOTIDE SEQUENCE [LARGE SCALE GENOMIC DNA]</scope>
    <source>
        <strain evidence="2">1710a</strain>
    </source>
</reference>
<name>A0A0E1W5F1_BURPE</name>
<feature type="region of interest" description="Disordered" evidence="1">
    <location>
        <begin position="1"/>
        <end position="30"/>
    </location>
</feature>
<sequence>MSGPADAVDSLNGRGEHAATSSRRPTPADWARWRAARVRGGGSGRFV</sequence>
<accession>A0A0E1W5F1</accession>
<dbReference type="EMBL" id="CM000833">
    <property type="protein sequence ID" value="EET04857.1"/>
    <property type="molecule type" value="Genomic_DNA"/>
</dbReference>
<evidence type="ECO:0000313" key="2">
    <source>
        <dbReference type="EMBL" id="EET04857.1"/>
    </source>
</evidence>
<organism evidence="2">
    <name type="scientific">Burkholderia pseudomallei 1710a</name>
    <dbReference type="NCBI Taxonomy" id="320371"/>
    <lineage>
        <taxon>Bacteria</taxon>
        <taxon>Pseudomonadati</taxon>
        <taxon>Pseudomonadota</taxon>
        <taxon>Betaproteobacteria</taxon>
        <taxon>Burkholderiales</taxon>
        <taxon>Burkholderiaceae</taxon>
        <taxon>Burkholderia</taxon>
        <taxon>pseudomallei group</taxon>
    </lineage>
</organism>
<proteinExistence type="predicted"/>
<dbReference type="HOGENOM" id="CLU_3165633_0_0_4"/>
<gene>
    <name evidence="2" type="ORF">BURPS1710A_A0994</name>
</gene>
<dbReference type="Proteomes" id="UP000001812">
    <property type="component" value="Chromosome II"/>
</dbReference>
<protein>
    <submittedName>
        <fullName evidence="2">Uncharacterized protein</fullName>
    </submittedName>
</protein>
<evidence type="ECO:0000256" key="1">
    <source>
        <dbReference type="SAM" id="MobiDB-lite"/>
    </source>
</evidence>